<keyword evidence="5" id="KW-0963">Cytoplasm</keyword>
<dbReference type="CDD" id="cd02022">
    <property type="entry name" value="DPCK"/>
    <property type="match status" value="1"/>
</dbReference>
<protein>
    <recommendedName>
        <fullName evidence="5 6">Dephospho-CoA kinase</fullName>
        <ecNumber evidence="5 6">2.7.1.24</ecNumber>
    </recommendedName>
    <alternativeName>
        <fullName evidence="5">Dephosphocoenzyme A kinase</fullName>
    </alternativeName>
</protein>
<dbReference type="PANTHER" id="PTHR10695">
    <property type="entry name" value="DEPHOSPHO-COA KINASE-RELATED"/>
    <property type="match status" value="1"/>
</dbReference>
<keyword evidence="8" id="KW-1185">Reference proteome</keyword>
<keyword evidence="5 7" id="KW-0418">Kinase</keyword>
<dbReference type="PANTHER" id="PTHR10695:SF46">
    <property type="entry name" value="BIFUNCTIONAL COENZYME A SYNTHASE-RELATED"/>
    <property type="match status" value="1"/>
</dbReference>
<dbReference type="HAMAP" id="MF_00376">
    <property type="entry name" value="Dephospho_CoA_kinase"/>
    <property type="match status" value="1"/>
</dbReference>
<evidence type="ECO:0000256" key="6">
    <source>
        <dbReference type="NCBIfam" id="TIGR00152"/>
    </source>
</evidence>
<comment type="pathway">
    <text evidence="5">Cofactor biosynthesis; coenzyme A biosynthesis; CoA from (R)-pantothenate: step 5/5.</text>
</comment>
<name>A0A497WLP6_9RHOB</name>
<dbReference type="Gene3D" id="3.40.50.300">
    <property type="entry name" value="P-loop containing nucleotide triphosphate hydrolases"/>
    <property type="match status" value="1"/>
</dbReference>
<comment type="caution">
    <text evidence="7">The sequence shown here is derived from an EMBL/GenBank/DDBJ whole genome shotgun (WGS) entry which is preliminary data.</text>
</comment>
<organism evidence="7 8">
    <name type="scientific">Litoreibacter meonggei</name>
    <dbReference type="NCBI Taxonomy" id="1049199"/>
    <lineage>
        <taxon>Bacteria</taxon>
        <taxon>Pseudomonadati</taxon>
        <taxon>Pseudomonadota</taxon>
        <taxon>Alphaproteobacteria</taxon>
        <taxon>Rhodobacterales</taxon>
        <taxon>Roseobacteraceae</taxon>
        <taxon>Litoreibacter</taxon>
    </lineage>
</organism>
<dbReference type="UniPathway" id="UPA00241">
    <property type="reaction ID" value="UER00356"/>
</dbReference>
<dbReference type="EMBL" id="RCCE01000003">
    <property type="protein sequence ID" value="RLJ52096.1"/>
    <property type="molecule type" value="Genomic_DNA"/>
</dbReference>
<dbReference type="GO" id="GO:0005737">
    <property type="term" value="C:cytoplasm"/>
    <property type="evidence" value="ECO:0007669"/>
    <property type="project" value="UniProtKB-SubCell"/>
</dbReference>
<dbReference type="EC" id="2.7.1.24" evidence="5 6"/>
<dbReference type="GO" id="GO:0005524">
    <property type="term" value="F:ATP binding"/>
    <property type="evidence" value="ECO:0007669"/>
    <property type="project" value="UniProtKB-UniRule"/>
</dbReference>
<dbReference type="Pfam" id="PF01121">
    <property type="entry name" value="CoaE"/>
    <property type="match status" value="1"/>
</dbReference>
<dbReference type="SUPFAM" id="SSF52540">
    <property type="entry name" value="P-loop containing nucleoside triphosphate hydrolases"/>
    <property type="match status" value="1"/>
</dbReference>
<dbReference type="RefSeq" id="WP_211332803.1">
    <property type="nucleotide sequence ID" value="NZ_RCCE01000003.1"/>
</dbReference>
<comment type="function">
    <text evidence="5">Catalyzes the phosphorylation of the 3'-hydroxyl group of dephosphocoenzyme A to form coenzyme A.</text>
</comment>
<dbReference type="AlphaFoldDB" id="A0A497WLP6"/>
<dbReference type="InterPro" id="IPR001977">
    <property type="entry name" value="Depp_CoAkinase"/>
</dbReference>
<comment type="similarity">
    <text evidence="1 5">Belongs to the CoaE family.</text>
</comment>
<evidence type="ECO:0000256" key="1">
    <source>
        <dbReference type="ARBA" id="ARBA00009018"/>
    </source>
</evidence>
<accession>A0A497WLP6</accession>
<dbReference type="PROSITE" id="PS51219">
    <property type="entry name" value="DPCK"/>
    <property type="match status" value="1"/>
</dbReference>
<keyword evidence="5" id="KW-0808">Transferase</keyword>
<gene>
    <name evidence="5" type="primary">coaE</name>
    <name evidence="7" type="ORF">BCF46_2324</name>
</gene>
<evidence type="ECO:0000256" key="5">
    <source>
        <dbReference type="HAMAP-Rule" id="MF_00376"/>
    </source>
</evidence>
<evidence type="ECO:0000256" key="4">
    <source>
        <dbReference type="ARBA" id="ARBA00022993"/>
    </source>
</evidence>
<comment type="subcellular location">
    <subcellularLocation>
        <location evidence="5">Cytoplasm</location>
    </subcellularLocation>
</comment>
<reference evidence="7 8" key="1">
    <citation type="submission" date="2018-10" db="EMBL/GenBank/DDBJ databases">
        <title>Genomic Encyclopedia of Archaeal and Bacterial Type Strains, Phase II (KMG-II): from individual species to whole genera.</title>
        <authorList>
            <person name="Goeker M."/>
        </authorList>
    </citation>
    <scope>NUCLEOTIDE SEQUENCE [LARGE SCALE GENOMIC DNA]</scope>
    <source>
        <strain evidence="7 8">DSM 29466</strain>
    </source>
</reference>
<dbReference type="Proteomes" id="UP000269157">
    <property type="component" value="Unassembled WGS sequence"/>
</dbReference>
<proteinExistence type="inferred from homology"/>
<evidence type="ECO:0000313" key="7">
    <source>
        <dbReference type="EMBL" id="RLJ52096.1"/>
    </source>
</evidence>
<comment type="catalytic activity">
    <reaction evidence="5">
        <text>3'-dephospho-CoA + ATP = ADP + CoA + H(+)</text>
        <dbReference type="Rhea" id="RHEA:18245"/>
        <dbReference type="ChEBI" id="CHEBI:15378"/>
        <dbReference type="ChEBI" id="CHEBI:30616"/>
        <dbReference type="ChEBI" id="CHEBI:57287"/>
        <dbReference type="ChEBI" id="CHEBI:57328"/>
        <dbReference type="ChEBI" id="CHEBI:456216"/>
        <dbReference type="EC" id="2.7.1.24"/>
    </reaction>
</comment>
<keyword evidence="2 5" id="KW-0547">Nucleotide-binding</keyword>
<sequence length="199" mass="21833">MRAGRIVLGLTGSIGMGKSTTAQMFRDLGVPVWDADQAVADLYSQDGRAIFGLREINPSFVSDGYADRTAMKQAIAADPDVLKQIEAIVHPLVRESREAFLQSHKDDALVVLDIPLLFETNAQDQVDAVLVVTAPAEVQRARVLDRGTMTPEMFEAIVAKQMPDAKKRARADYVVETLTLENTKADVTSLVEELRARHA</sequence>
<dbReference type="GO" id="GO:0015937">
    <property type="term" value="P:coenzyme A biosynthetic process"/>
    <property type="evidence" value="ECO:0007669"/>
    <property type="project" value="UniProtKB-UniRule"/>
</dbReference>
<evidence type="ECO:0000256" key="3">
    <source>
        <dbReference type="ARBA" id="ARBA00022840"/>
    </source>
</evidence>
<dbReference type="GO" id="GO:0004140">
    <property type="term" value="F:dephospho-CoA kinase activity"/>
    <property type="evidence" value="ECO:0007669"/>
    <property type="project" value="UniProtKB-UniRule"/>
</dbReference>
<evidence type="ECO:0000256" key="2">
    <source>
        <dbReference type="ARBA" id="ARBA00022741"/>
    </source>
</evidence>
<keyword evidence="4 5" id="KW-0173">Coenzyme A biosynthesis</keyword>
<dbReference type="NCBIfam" id="TIGR00152">
    <property type="entry name" value="dephospho-CoA kinase"/>
    <property type="match status" value="1"/>
</dbReference>
<evidence type="ECO:0000313" key="8">
    <source>
        <dbReference type="Proteomes" id="UP000269157"/>
    </source>
</evidence>
<keyword evidence="3 5" id="KW-0067">ATP-binding</keyword>
<dbReference type="InterPro" id="IPR027417">
    <property type="entry name" value="P-loop_NTPase"/>
</dbReference>
<feature type="binding site" evidence="5">
    <location>
        <begin position="15"/>
        <end position="20"/>
    </location>
    <ligand>
        <name>ATP</name>
        <dbReference type="ChEBI" id="CHEBI:30616"/>
    </ligand>
</feature>